<dbReference type="Gene3D" id="2.60.120.260">
    <property type="entry name" value="Galactose-binding domain-like"/>
    <property type="match status" value="1"/>
</dbReference>
<dbReference type="PANTHER" id="PTHR46323">
    <property type="entry name" value="BETA-GALACTOSIDASE"/>
    <property type="match status" value="1"/>
</dbReference>
<dbReference type="InterPro" id="IPR006103">
    <property type="entry name" value="Glyco_hydro_2_cat"/>
</dbReference>
<dbReference type="RefSeq" id="WP_228231745.1">
    <property type="nucleotide sequence ID" value="NZ_JAJGMW010000037.1"/>
</dbReference>
<evidence type="ECO:0000259" key="13">
    <source>
        <dbReference type="Pfam" id="PF02929"/>
    </source>
</evidence>
<comment type="subunit">
    <text evidence="4">Monomer.</text>
</comment>
<comment type="catalytic activity">
    <reaction evidence="1">
        <text>Hydrolysis of terminal non-reducing beta-D-galactose residues in beta-D-galactosides.</text>
        <dbReference type="EC" id="3.2.1.23"/>
    </reaction>
</comment>
<dbReference type="InterPro" id="IPR006104">
    <property type="entry name" value="Glyco_hydro_2_N"/>
</dbReference>
<dbReference type="InterPro" id="IPR006101">
    <property type="entry name" value="Glyco_hydro_2"/>
</dbReference>
<keyword evidence="6" id="KW-0378">Hydrolase</keyword>
<dbReference type="InterPro" id="IPR013783">
    <property type="entry name" value="Ig-like_fold"/>
</dbReference>
<feature type="domain" description="Glycoside hydrolase family 2 catalytic" evidence="11">
    <location>
        <begin position="303"/>
        <end position="521"/>
    </location>
</feature>
<evidence type="ECO:0000256" key="1">
    <source>
        <dbReference type="ARBA" id="ARBA00001412"/>
    </source>
</evidence>
<evidence type="ECO:0000259" key="12">
    <source>
        <dbReference type="Pfam" id="PF02837"/>
    </source>
</evidence>
<evidence type="ECO:0000256" key="7">
    <source>
        <dbReference type="ARBA" id="ARBA00022837"/>
    </source>
</evidence>
<evidence type="ECO:0000256" key="4">
    <source>
        <dbReference type="ARBA" id="ARBA00011245"/>
    </source>
</evidence>
<dbReference type="InterPro" id="IPR008979">
    <property type="entry name" value="Galactose-bd-like_sf"/>
</dbReference>
<comment type="cofactor">
    <cofactor evidence="2">
        <name>Ca(2+)</name>
        <dbReference type="ChEBI" id="CHEBI:29108"/>
    </cofactor>
</comment>
<evidence type="ECO:0000313" key="15">
    <source>
        <dbReference type="Proteomes" id="UP001197770"/>
    </source>
</evidence>
<accession>A0ABS8H1I7</accession>
<evidence type="ECO:0000256" key="8">
    <source>
        <dbReference type="ARBA" id="ARBA00023295"/>
    </source>
</evidence>
<evidence type="ECO:0000313" key="14">
    <source>
        <dbReference type="EMBL" id="MCC4214688.1"/>
    </source>
</evidence>
<dbReference type="SUPFAM" id="SSF49303">
    <property type="entry name" value="beta-Galactosidase/glucuronidase domain"/>
    <property type="match status" value="2"/>
</dbReference>
<organism evidence="14 15">
    <name type="scientific">Leeuwenhoekiella parthenopeia</name>
    <dbReference type="NCBI Taxonomy" id="2890320"/>
    <lineage>
        <taxon>Bacteria</taxon>
        <taxon>Pseudomonadati</taxon>
        <taxon>Bacteroidota</taxon>
        <taxon>Flavobacteriia</taxon>
        <taxon>Flavobacteriales</taxon>
        <taxon>Flavobacteriaceae</taxon>
        <taxon>Leeuwenhoekiella</taxon>
    </lineage>
</organism>
<evidence type="ECO:0000256" key="2">
    <source>
        <dbReference type="ARBA" id="ARBA00001913"/>
    </source>
</evidence>
<dbReference type="InterPro" id="IPR036156">
    <property type="entry name" value="Beta-gal/glucu_dom_sf"/>
</dbReference>
<dbReference type="InterPro" id="IPR050347">
    <property type="entry name" value="Bact_Beta-galactosidase"/>
</dbReference>
<dbReference type="EMBL" id="JAJGMW010000037">
    <property type="protein sequence ID" value="MCC4214688.1"/>
    <property type="molecule type" value="Genomic_DNA"/>
</dbReference>
<dbReference type="InterPro" id="IPR006102">
    <property type="entry name" value="Ig-like_GH2"/>
</dbReference>
<dbReference type="Pfam" id="PF02836">
    <property type="entry name" value="Glyco_hydro_2_C"/>
    <property type="match status" value="1"/>
</dbReference>
<gene>
    <name evidence="14" type="ORF">LLW17_18335</name>
</gene>
<feature type="domain" description="Beta galactosidase small chain/" evidence="13">
    <location>
        <begin position="726"/>
        <end position="855"/>
    </location>
</feature>
<name>A0ABS8H1I7_9FLAO</name>
<protein>
    <recommendedName>
        <fullName evidence="5">beta-galactosidase</fullName>
        <ecNumber evidence="5">3.2.1.23</ecNumber>
    </recommendedName>
    <alternativeName>
        <fullName evidence="9">Lactase</fullName>
    </alternativeName>
</protein>
<evidence type="ECO:0000259" key="10">
    <source>
        <dbReference type="Pfam" id="PF00703"/>
    </source>
</evidence>
<keyword evidence="7" id="KW-0106">Calcium</keyword>
<dbReference type="Gene3D" id="2.60.40.10">
    <property type="entry name" value="Immunoglobulins"/>
    <property type="match status" value="2"/>
</dbReference>
<evidence type="ECO:0000256" key="5">
    <source>
        <dbReference type="ARBA" id="ARBA00012756"/>
    </source>
</evidence>
<sequence>MRPTTTVSRIVLVFLFLILTIYNTDGVKAQTAYKRVYLSGTDAANTVDWEFKVSDGARSGEWSTIPVPSNWELHGFGTYNYGLEYNDPNEEYGKEIGSYRHRFEVPLDWKGKVINLVFDGSMTDTRVKINGKSAGAIHQGAFYRFSYDVSNLIKYGSKNLLEVEVAKNSENESVNKAERKADFWIFGGIFRPVFLEILPAVHIKRLAVDARHDGSLHTQVSLNKSLRGARLRLKLYTAEGAPVLPVLEKDFNNSSKQISLEGDFETIKSWNPEQPNLYTAVYELIYKEEVMFSKTETIGFRTVELRDKDGFYINEKRVIFKGVNRHSFYPNTGRALSEANHLEDIRLMKAMNMNAVRMSHYGPDERFLQLCDSLGLFVLDELTGWQNGYDTIVGPKLIKELVLKDENHPSVIIWDHGNEGGWNFANEKFFHQYDIQKRPIIYPWLARKGVDTRHYPEYNFGINRLEQGDLPFMPTEFLHGLYDGGHGAGLDDFWSAYKRNPAFSGGFLWSFTDEAVVRRDLNDSLDADGNHAPDGILGPYREKEGSFYTIKEIWSPIQIEPVVITPQFDGSIYVTNEYLFTNLKECSLEVQLKRMTGFGNEEMVYKASIQLPEALPGETRKVQLNLPDDFAESHLLSLTAKSPGGDELYTWSWAIQDAVQVSAQLAAGLAAEVSVLKLEEGDEKLEVRAGAMQYRFDQKTGMLDAVFKNGQQIALSGGAYPVGIESQVKAVDWDFNSTDAFHLKVNYTEYPSMLIWTVTPDGRLKLEAEGLYQGAKNIDFIGLSFKYPEEQVKAIKWMGQGPYRVWKNRLKGAELGVWKKEYNNTVTGSSFESLVYPEFKGYHGKMYWAELQTTEGKIRVVTETPDLYLRLYTPALPPEKDVTGGVAPPFPEGDLSFLYDIPAIGTKFKSADNLGPSSQQGSISNRREDELDKIILWFDFEL</sequence>
<feature type="domain" description="Glycosyl hydrolases family 2 sugar binding" evidence="12">
    <location>
        <begin position="61"/>
        <end position="197"/>
    </location>
</feature>
<evidence type="ECO:0000256" key="3">
    <source>
        <dbReference type="ARBA" id="ARBA00007401"/>
    </source>
</evidence>
<dbReference type="Gene3D" id="3.20.20.80">
    <property type="entry name" value="Glycosidases"/>
    <property type="match status" value="1"/>
</dbReference>
<comment type="similarity">
    <text evidence="3">Belongs to the glycosyl hydrolase 2 family.</text>
</comment>
<dbReference type="PRINTS" id="PR00132">
    <property type="entry name" value="GLHYDRLASE2"/>
</dbReference>
<dbReference type="Pfam" id="PF02929">
    <property type="entry name" value="Bgal_small_N"/>
    <property type="match status" value="1"/>
</dbReference>
<dbReference type="InterPro" id="IPR014718">
    <property type="entry name" value="GH-type_carb-bd"/>
</dbReference>
<keyword evidence="15" id="KW-1185">Reference proteome</keyword>
<keyword evidence="8" id="KW-0326">Glycosidase</keyword>
<dbReference type="Pfam" id="PF02837">
    <property type="entry name" value="Glyco_hydro_2_N"/>
    <property type="match status" value="1"/>
</dbReference>
<evidence type="ECO:0000256" key="9">
    <source>
        <dbReference type="ARBA" id="ARBA00032230"/>
    </source>
</evidence>
<dbReference type="SUPFAM" id="SSF74650">
    <property type="entry name" value="Galactose mutarotase-like"/>
    <property type="match status" value="1"/>
</dbReference>
<dbReference type="Proteomes" id="UP001197770">
    <property type="component" value="Unassembled WGS sequence"/>
</dbReference>
<dbReference type="InterPro" id="IPR011013">
    <property type="entry name" value="Gal_mutarotase_sf_dom"/>
</dbReference>
<proteinExistence type="inferred from homology"/>
<dbReference type="SUPFAM" id="SSF51445">
    <property type="entry name" value="(Trans)glycosidases"/>
    <property type="match status" value="1"/>
</dbReference>
<reference evidence="14 15" key="1">
    <citation type="submission" date="2021-11" db="EMBL/GenBank/DDBJ databases">
        <title>Seasonal and diel survey of microbial diversity of the Tyrrhenian coast.</title>
        <authorList>
            <person name="Gattoni G."/>
            <person name="Corral P."/>
        </authorList>
    </citation>
    <scope>NUCLEOTIDE SEQUENCE [LARGE SCALE GENOMIC DNA]</scope>
    <source>
        <strain evidence="14 15">Mr9</strain>
    </source>
</reference>
<dbReference type="PANTHER" id="PTHR46323:SF2">
    <property type="entry name" value="BETA-GALACTOSIDASE"/>
    <property type="match status" value="1"/>
</dbReference>
<evidence type="ECO:0000259" key="11">
    <source>
        <dbReference type="Pfam" id="PF02836"/>
    </source>
</evidence>
<feature type="domain" description="Glycoside hydrolase family 2 immunoglobulin-like beta-sandwich" evidence="10">
    <location>
        <begin position="201"/>
        <end position="301"/>
    </location>
</feature>
<comment type="caution">
    <text evidence="14">The sequence shown here is derived from an EMBL/GenBank/DDBJ whole genome shotgun (WGS) entry which is preliminary data.</text>
</comment>
<dbReference type="SUPFAM" id="SSF49785">
    <property type="entry name" value="Galactose-binding domain-like"/>
    <property type="match status" value="1"/>
</dbReference>
<dbReference type="InterPro" id="IPR004199">
    <property type="entry name" value="B-gal_small/dom_5"/>
</dbReference>
<dbReference type="EC" id="3.2.1.23" evidence="5"/>
<dbReference type="Pfam" id="PF00703">
    <property type="entry name" value="Glyco_hydro_2"/>
    <property type="match status" value="1"/>
</dbReference>
<dbReference type="Gene3D" id="2.70.98.10">
    <property type="match status" value="1"/>
</dbReference>
<evidence type="ECO:0000256" key="6">
    <source>
        <dbReference type="ARBA" id="ARBA00022801"/>
    </source>
</evidence>
<dbReference type="InterPro" id="IPR017853">
    <property type="entry name" value="GH"/>
</dbReference>